<comment type="caution">
    <text evidence="2">The sequence shown here is derived from an EMBL/GenBank/DDBJ whole genome shotgun (WGS) entry which is preliminary data.</text>
</comment>
<accession>A0A2N6RXK4</accession>
<dbReference type="EMBL" id="PNGV01000001">
    <property type="protein sequence ID" value="PMC42846.1"/>
    <property type="molecule type" value="Genomic_DNA"/>
</dbReference>
<proteinExistence type="predicted"/>
<feature type="region of interest" description="Disordered" evidence="1">
    <location>
        <begin position="1"/>
        <end position="32"/>
    </location>
</feature>
<evidence type="ECO:0000256" key="1">
    <source>
        <dbReference type="SAM" id="MobiDB-lite"/>
    </source>
</evidence>
<gene>
    <name evidence="2" type="ORF">CJ216_01705</name>
</gene>
<dbReference type="AlphaFoldDB" id="A0A2N6RXK4"/>
<keyword evidence="3" id="KW-1185">Reference proteome</keyword>
<reference evidence="2 3" key="1">
    <citation type="submission" date="2017-09" db="EMBL/GenBank/DDBJ databases">
        <title>Bacterial strain isolated from the female urinary microbiota.</title>
        <authorList>
            <person name="Thomas-White K."/>
            <person name="Kumar N."/>
            <person name="Forster S."/>
            <person name="Putonti C."/>
            <person name="Lawley T."/>
            <person name="Wolfe A.J."/>
        </authorList>
    </citation>
    <scope>NUCLEOTIDE SEQUENCE [LARGE SCALE GENOMIC DNA]</scope>
    <source>
        <strain evidence="2 3">UMB1686</strain>
    </source>
</reference>
<organism evidence="2 3">
    <name type="scientific">Gardnerella greenwoodii</name>
    <dbReference type="NCBI Taxonomy" id="2914925"/>
    <lineage>
        <taxon>Bacteria</taxon>
        <taxon>Bacillati</taxon>
        <taxon>Actinomycetota</taxon>
        <taxon>Actinomycetes</taxon>
        <taxon>Bifidobacteriales</taxon>
        <taxon>Bifidobacteriaceae</taxon>
        <taxon>Gardnerella</taxon>
    </lineage>
</organism>
<name>A0A2N6RXK4_9BIFI</name>
<dbReference type="Proteomes" id="UP000235771">
    <property type="component" value="Unassembled WGS sequence"/>
</dbReference>
<evidence type="ECO:0000313" key="2">
    <source>
        <dbReference type="EMBL" id="PMC42846.1"/>
    </source>
</evidence>
<evidence type="ECO:0000313" key="3">
    <source>
        <dbReference type="Proteomes" id="UP000235771"/>
    </source>
</evidence>
<sequence length="73" mass="8554">MWSNADETKTNAGKIHGKCFHTQPKQQQTPGKYTANVVKYSRNENKRQRLVKLSNNHDMLTLCMSLYSKRRLE</sequence>
<protein>
    <submittedName>
        <fullName evidence="2">Uncharacterized protein</fullName>
    </submittedName>
</protein>